<name>A0ABR6V3L8_9PSED</name>
<dbReference type="InterPro" id="IPR058163">
    <property type="entry name" value="LysR-type_TF_proteobact-type"/>
</dbReference>
<dbReference type="Pfam" id="PF00126">
    <property type="entry name" value="HTH_1"/>
    <property type="match status" value="1"/>
</dbReference>
<proteinExistence type="inferred from homology"/>
<dbReference type="PANTHER" id="PTHR30537">
    <property type="entry name" value="HTH-TYPE TRANSCRIPTIONAL REGULATOR"/>
    <property type="match status" value="1"/>
</dbReference>
<dbReference type="EMBL" id="JABWRS010000003">
    <property type="protein sequence ID" value="MBC3475011.1"/>
    <property type="molecule type" value="Genomic_DNA"/>
</dbReference>
<dbReference type="PROSITE" id="PS50931">
    <property type="entry name" value="HTH_LYSR"/>
    <property type="match status" value="1"/>
</dbReference>
<keyword evidence="7" id="KW-1185">Reference proteome</keyword>
<dbReference type="Gene3D" id="1.10.10.10">
    <property type="entry name" value="Winged helix-like DNA-binding domain superfamily/Winged helix DNA-binding domain"/>
    <property type="match status" value="1"/>
</dbReference>
<dbReference type="InterPro" id="IPR000847">
    <property type="entry name" value="LysR_HTH_N"/>
</dbReference>
<dbReference type="InterPro" id="IPR005119">
    <property type="entry name" value="LysR_subst-bd"/>
</dbReference>
<dbReference type="SUPFAM" id="SSF53850">
    <property type="entry name" value="Periplasmic binding protein-like II"/>
    <property type="match status" value="1"/>
</dbReference>
<evidence type="ECO:0000256" key="1">
    <source>
        <dbReference type="ARBA" id="ARBA00009437"/>
    </source>
</evidence>
<dbReference type="CDD" id="cd08474">
    <property type="entry name" value="PBP2_CrgA_like_5"/>
    <property type="match status" value="1"/>
</dbReference>
<reference evidence="6 7" key="1">
    <citation type="journal article" date="2020" name="Microorganisms">
        <title>Reliable Identification of Environmental Pseudomonas Isolates Using the rpoD Gene.</title>
        <authorList>
            <consortium name="The Broad Institute Genome Sequencing Platform"/>
            <person name="Girard L."/>
            <person name="Lood C."/>
            <person name="Rokni-Zadeh H."/>
            <person name="van Noort V."/>
            <person name="Lavigne R."/>
            <person name="De Mot R."/>
        </authorList>
    </citation>
    <scope>NUCLEOTIDE SEQUENCE [LARGE SCALE GENOMIC DNA]</scope>
    <source>
        <strain evidence="6 7">RW7P2</strain>
    </source>
</reference>
<comment type="similarity">
    <text evidence="1">Belongs to the LysR transcriptional regulatory family.</text>
</comment>
<sequence>MNGYELADLEMFLAVAQHKSFSKAALQRGVAASAVSYAVRRLEQRVGVRLFHRTTRSVALTEAGERFQSDLGPAFGQIKTALEGLNSYRDTPFGTVRLNIPNSVAPAVLDEVLGKVLSENPGLHLDIVATDRLTDIVQEGFDAGIRFGARLSQDMVAVRIKTNLRFAVVGTPEYLKGHPRPMTPKDLTAHNCIRYRFPSGAMLNWEFQRNAEKLHVEVQGSLTLDDQELMVKAALQNCGLAFVWDFRVLRYIESGALVRVLEDWCSVDDTLYLYYPSQRHLSAGLKAVIAALRA</sequence>
<keyword evidence="2" id="KW-0805">Transcription regulation</keyword>
<comment type="caution">
    <text evidence="6">The sequence shown here is derived from an EMBL/GenBank/DDBJ whole genome shotgun (WGS) entry which is preliminary data.</text>
</comment>
<dbReference type="Gene3D" id="3.40.190.290">
    <property type="match status" value="1"/>
</dbReference>
<dbReference type="Pfam" id="PF03466">
    <property type="entry name" value="LysR_substrate"/>
    <property type="match status" value="1"/>
</dbReference>
<dbReference type="Proteomes" id="UP000628086">
    <property type="component" value="Unassembled WGS sequence"/>
</dbReference>
<evidence type="ECO:0000256" key="2">
    <source>
        <dbReference type="ARBA" id="ARBA00023015"/>
    </source>
</evidence>
<accession>A0ABR6V3L8</accession>
<dbReference type="PANTHER" id="PTHR30537:SF1">
    <property type="entry name" value="HTH-TYPE TRANSCRIPTIONAL REGULATOR PGRR"/>
    <property type="match status" value="1"/>
</dbReference>
<evidence type="ECO:0000259" key="5">
    <source>
        <dbReference type="PROSITE" id="PS50931"/>
    </source>
</evidence>
<protein>
    <submittedName>
        <fullName evidence="6">LysR family transcriptional regulator</fullName>
    </submittedName>
</protein>
<keyword evidence="4" id="KW-0804">Transcription</keyword>
<organism evidence="6 7">
    <name type="scientific">Pseudomonas taiwanensis</name>
    <dbReference type="NCBI Taxonomy" id="470150"/>
    <lineage>
        <taxon>Bacteria</taxon>
        <taxon>Pseudomonadati</taxon>
        <taxon>Pseudomonadota</taxon>
        <taxon>Gammaproteobacteria</taxon>
        <taxon>Pseudomonadales</taxon>
        <taxon>Pseudomonadaceae</taxon>
        <taxon>Pseudomonas</taxon>
    </lineage>
</organism>
<gene>
    <name evidence="6" type="ORF">HU747_05305</name>
</gene>
<evidence type="ECO:0000256" key="4">
    <source>
        <dbReference type="ARBA" id="ARBA00023163"/>
    </source>
</evidence>
<dbReference type="SUPFAM" id="SSF46785">
    <property type="entry name" value="Winged helix' DNA-binding domain"/>
    <property type="match status" value="1"/>
</dbReference>
<feature type="domain" description="HTH lysR-type" evidence="5">
    <location>
        <begin position="4"/>
        <end position="61"/>
    </location>
</feature>
<evidence type="ECO:0000256" key="3">
    <source>
        <dbReference type="ARBA" id="ARBA00023125"/>
    </source>
</evidence>
<dbReference type="InterPro" id="IPR036388">
    <property type="entry name" value="WH-like_DNA-bd_sf"/>
</dbReference>
<evidence type="ECO:0000313" key="7">
    <source>
        <dbReference type="Proteomes" id="UP000628086"/>
    </source>
</evidence>
<dbReference type="RefSeq" id="WP_186598336.1">
    <property type="nucleotide sequence ID" value="NZ_JABWRS010000003.1"/>
</dbReference>
<dbReference type="InterPro" id="IPR036390">
    <property type="entry name" value="WH_DNA-bd_sf"/>
</dbReference>
<evidence type="ECO:0000313" key="6">
    <source>
        <dbReference type="EMBL" id="MBC3475011.1"/>
    </source>
</evidence>
<keyword evidence="3" id="KW-0238">DNA-binding</keyword>